<keyword evidence="2" id="KW-1185">Reference proteome</keyword>
<dbReference type="EMBL" id="VTPC01090618">
    <property type="protein sequence ID" value="KAF2882422.1"/>
    <property type="molecule type" value="Genomic_DNA"/>
</dbReference>
<comment type="caution">
    <text evidence="1">The sequence shown here is derived from an EMBL/GenBank/DDBJ whole genome shotgun (WGS) entry which is preliminary data.</text>
</comment>
<dbReference type="Gene3D" id="3.30.420.10">
    <property type="entry name" value="Ribonuclease H-like superfamily/Ribonuclease H"/>
    <property type="match status" value="1"/>
</dbReference>
<name>A0A8K0CBV9_IGNLU</name>
<dbReference type="InterPro" id="IPR036397">
    <property type="entry name" value="RNaseH_sf"/>
</dbReference>
<dbReference type="Proteomes" id="UP000801492">
    <property type="component" value="Unassembled WGS sequence"/>
</dbReference>
<dbReference type="OrthoDB" id="6748180at2759"/>
<reference evidence="1" key="1">
    <citation type="submission" date="2019-08" db="EMBL/GenBank/DDBJ databases">
        <title>The genome of the North American firefly Photinus pyralis.</title>
        <authorList>
            <consortium name="Photinus pyralis genome working group"/>
            <person name="Fallon T.R."/>
            <person name="Sander Lower S.E."/>
            <person name="Weng J.-K."/>
        </authorList>
    </citation>
    <scope>NUCLEOTIDE SEQUENCE</scope>
    <source>
        <strain evidence="1">TRF0915ILg1</strain>
        <tissue evidence="1">Whole body</tissue>
    </source>
</reference>
<evidence type="ECO:0000313" key="2">
    <source>
        <dbReference type="Proteomes" id="UP000801492"/>
    </source>
</evidence>
<evidence type="ECO:0008006" key="3">
    <source>
        <dbReference type="Google" id="ProtNLM"/>
    </source>
</evidence>
<organism evidence="1 2">
    <name type="scientific">Ignelater luminosus</name>
    <name type="common">Cucubano</name>
    <name type="synonym">Pyrophorus luminosus</name>
    <dbReference type="NCBI Taxonomy" id="2038154"/>
    <lineage>
        <taxon>Eukaryota</taxon>
        <taxon>Metazoa</taxon>
        <taxon>Ecdysozoa</taxon>
        <taxon>Arthropoda</taxon>
        <taxon>Hexapoda</taxon>
        <taxon>Insecta</taxon>
        <taxon>Pterygota</taxon>
        <taxon>Neoptera</taxon>
        <taxon>Endopterygota</taxon>
        <taxon>Coleoptera</taxon>
        <taxon>Polyphaga</taxon>
        <taxon>Elateriformia</taxon>
        <taxon>Elateroidea</taxon>
        <taxon>Elateridae</taxon>
        <taxon>Agrypninae</taxon>
        <taxon>Pyrophorini</taxon>
        <taxon>Ignelater</taxon>
    </lineage>
</organism>
<protein>
    <recommendedName>
        <fullName evidence="3">Tc1-like transposase DDE domain-containing protein</fullName>
    </recommendedName>
</protein>
<sequence>MSRDSWCVLEIVKAALYEKTGSVPSRLSQTKSEISSFGHGLGQHKGGAACHTSKQSLNWLGDYSIPLLEWVSSSSDLLPIETLWHEMKKMLRKHPARTILELKQKLQEIWDSFTSKFCQDLIDTMP</sequence>
<accession>A0A8K0CBV9</accession>
<proteinExistence type="predicted"/>
<gene>
    <name evidence="1" type="ORF">ILUMI_23741</name>
</gene>
<evidence type="ECO:0000313" key="1">
    <source>
        <dbReference type="EMBL" id="KAF2882422.1"/>
    </source>
</evidence>
<dbReference type="AlphaFoldDB" id="A0A8K0CBV9"/>
<dbReference type="GO" id="GO:0003676">
    <property type="term" value="F:nucleic acid binding"/>
    <property type="evidence" value="ECO:0007669"/>
    <property type="project" value="InterPro"/>
</dbReference>